<accession>A0A0U4W388</accession>
<evidence type="ECO:0000313" key="3">
    <source>
        <dbReference type="Proteomes" id="UP000064137"/>
    </source>
</evidence>
<dbReference type="RefSeq" id="WP_059314493.1">
    <property type="nucleotide sequence ID" value="NZ_CP013987.1"/>
</dbReference>
<name>A0A0U4W388_9PSED</name>
<dbReference type="AlphaFoldDB" id="A0A0U4W388"/>
<dbReference type="EMBL" id="CP013987">
    <property type="protein sequence ID" value="ALZ84294.1"/>
    <property type="molecule type" value="Genomic_DNA"/>
</dbReference>
<proteinExistence type="predicted"/>
<evidence type="ECO:0000313" key="2">
    <source>
        <dbReference type="EMBL" id="ALZ84294.1"/>
    </source>
</evidence>
<organism evidence="2 3">
    <name type="scientific">Pseudomonas oryzihabitans</name>
    <dbReference type="NCBI Taxonomy" id="47885"/>
    <lineage>
        <taxon>Bacteria</taxon>
        <taxon>Pseudomonadati</taxon>
        <taxon>Pseudomonadota</taxon>
        <taxon>Gammaproteobacteria</taxon>
        <taxon>Pseudomonadales</taxon>
        <taxon>Pseudomonadaceae</taxon>
        <taxon>Pseudomonas</taxon>
    </lineage>
</organism>
<keyword evidence="1" id="KW-0812">Transmembrane</keyword>
<feature type="transmembrane region" description="Helical" evidence="1">
    <location>
        <begin position="54"/>
        <end position="72"/>
    </location>
</feature>
<keyword evidence="1" id="KW-0472">Membrane</keyword>
<dbReference type="Proteomes" id="UP000064137">
    <property type="component" value="Chromosome"/>
</dbReference>
<dbReference type="KEGG" id="por:APT59_08770"/>
<keyword evidence="1" id="KW-1133">Transmembrane helix</keyword>
<reference evidence="2 3" key="1">
    <citation type="submission" date="2016-01" db="EMBL/GenBank/DDBJ databases">
        <title>Annotation of Pseudomonas oryzihabitans USDA-ARS-USMARC-56511.</title>
        <authorList>
            <person name="Harhay G.P."/>
            <person name="Harhay D.M."/>
            <person name="Smith T.P.L."/>
            <person name="Bono J.L."/>
            <person name="Heaton M.P."/>
            <person name="Clawson M.L."/>
            <person name="Chitko-Mckown C.G."/>
            <person name="Capik S.F."/>
            <person name="DeDonder K.D."/>
            <person name="Apley M.D."/>
            <person name="Lubbers B.V."/>
            <person name="White B.J."/>
            <person name="Larson R.L."/>
        </authorList>
    </citation>
    <scope>NUCLEOTIDE SEQUENCE [LARGE SCALE GENOMIC DNA]</scope>
    <source>
        <strain evidence="2 3">USDA-ARS-USMARC-56511</strain>
    </source>
</reference>
<sequence>MFEPNDLNRPPLDLARESRKAAGYGLLYSVLLAIGILLYHHWVPSAFPGSLLEMSMALPIILFAGSAVYYLTMVRKCERLQREEDEKAGKVKTKRR</sequence>
<gene>
    <name evidence="2" type="ORF">APT59_08770</name>
</gene>
<dbReference type="OrthoDB" id="6894723at2"/>
<evidence type="ECO:0000256" key="1">
    <source>
        <dbReference type="SAM" id="Phobius"/>
    </source>
</evidence>
<feature type="transmembrane region" description="Helical" evidence="1">
    <location>
        <begin position="21"/>
        <end position="42"/>
    </location>
</feature>
<protein>
    <submittedName>
        <fullName evidence="2">Uncharacterized protein</fullName>
    </submittedName>
</protein>